<name>A0A9N9HSS1_9GLOM</name>
<proteinExistence type="predicted"/>
<reference evidence="2" key="1">
    <citation type="submission" date="2021-06" db="EMBL/GenBank/DDBJ databases">
        <authorList>
            <person name="Kallberg Y."/>
            <person name="Tangrot J."/>
            <person name="Rosling A."/>
        </authorList>
    </citation>
    <scope>NUCLEOTIDE SEQUENCE</scope>
    <source>
        <strain evidence="2">UK204</strain>
    </source>
</reference>
<dbReference type="EMBL" id="CAJVPQ010008113">
    <property type="protein sequence ID" value="CAG8703766.1"/>
    <property type="molecule type" value="Genomic_DNA"/>
</dbReference>
<dbReference type="AlphaFoldDB" id="A0A9N9HSS1"/>
<evidence type="ECO:0000256" key="1">
    <source>
        <dbReference type="SAM" id="MobiDB-lite"/>
    </source>
</evidence>
<feature type="region of interest" description="Disordered" evidence="1">
    <location>
        <begin position="23"/>
        <end position="42"/>
    </location>
</feature>
<protein>
    <submittedName>
        <fullName evidence="2">17572_t:CDS:1</fullName>
    </submittedName>
</protein>
<comment type="caution">
    <text evidence="2">The sequence shown here is derived from an EMBL/GenBank/DDBJ whole genome shotgun (WGS) entry which is preliminary data.</text>
</comment>
<evidence type="ECO:0000313" key="3">
    <source>
        <dbReference type="Proteomes" id="UP000789570"/>
    </source>
</evidence>
<keyword evidence="3" id="KW-1185">Reference proteome</keyword>
<evidence type="ECO:0000313" key="2">
    <source>
        <dbReference type="EMBL" id="CAG8703766.1"/>
    </source>
</evidence>
<dbReference type="Proteomes" id="UP000789570">
    <property type="component" value="Unassembled WGS sequence"/>
</dbReference>
<accession>A0A9N9HSS1</accession>
<sequence>MASARMNEIQLNEINEFFTTIPEKRATTDRKGKRKSTEIEDY</sequence>
<gene>
    <name evidence="2" type="ORF">FCALED_LOCUS13603</name>
</gene>
<organism evidence="2 3">
    <name type="scientific">Funneliformis caledonium</name>
    <dbReference type="NCBI Taxonomy" id="1117310"/>
    <lineage>
        <taxon>Eukaryota</taxon>
        <taxon>Fungi</taxon>
        <taxon>Fungi incertae sedis</taxon>
        <taxon>Mucoromycota</taxon>
        <taxon>Glomeromycotina</taxon>
        <taxon>Glomeromycetes</taxon>
        <taxon>Glomerales</taxon>
        <taxon>Glomeraceae</taxon>
        <taxon>Funneliformis</taxon>
    </lineage>
</organism>